<evidence type="ECO:0000256" key="12">
    <source>
        <dbReference type="ARBA" id="ARBA00049940"/>
    </source>
</evidence>
<gene>
    <name evidence="14" type="primary">crcB_2</name>
    <name evidence="13" type="synonym">crcB</name>
    <name evidence="13" type="synonym">fluC</name>
    <name evidence="14" type="ORF">Csp1_27060</name>
</gene>
<keyword evidence="3 13" id="KW-1003">Cell membrane</keyword>
<keyword evidence="5 13" id="KW-0479">Metal-binding</keyword>
<dbReference type="Pfam" id="PF02537">
    <property type="entry name" value="CRCB"/>
    <property type="match status" value="1"/>
</dbReference>
<dbReference type="GO" id="GO:0062054">
    <property type="term" value="F:fluoride channel activity"/>
    <property type="evidence" value="ECO:0007669"/>
    <property type="project" value="UniProtKB-UniRule"/>
</dbReference>
<reference evidence="15" key="1">
    <citation type="submission" date="2017-11" db="EMBL/GenBank/DDBJ databases">
        <title>Otitis media/interna in a cat caused by the recently described species Corynebacterium provencense.</title>
        <authorList>
            <person name="Kittl S."/>
            <person name="Brodard I."/>
            <person name="Rychener L."/>
            <person name="Jores J."/>
            <person name="Roosje P."/>
            <person name="Gobeli Brawand S."/>
        </authorList>
    </citation>
    <scope>NUCLEOTIDE SEQUENCE [LARGE SCALE GENOMIC DNA]</scope>
    <source>
        <strain evidence="15">17KM38</strain>
    </source>
</reference>
<keyword evidence="9 13" id="KW-0407">Ion channel</keyword>
<dbReference type="GO" id="GO:0005886">
    <property type="term" value="C:plasma membrane"/>
    <property type="evidence" value="ECO:0007669"/>
    <property type="project" value="UniProtKB-SubCell"/>
</dbReference>
<comment type="caution">
    <text evidence="13">Lacks conserved residue(s) required for the propagation of feature annotation.</text>
</comment>
<accession>A0A2Z3YT19</accession>
<dbReference type="RefSeq" id="WP_110482336.1">
    <property type="nucleotide sequence ID" value="NZ_CP024988.1"/>
</dbReference>
<evidence type="ECO:0000256" key="7">
    <source>
        <dbReference type="ARBA" id="ARBA00023065"/>
    </source>
</evidence>
<evidence type="ECO:0000256" key="13">
    <source>
        <dbReference type="HAMAP-Rule" id="MF_00454"/>
    </source>
</evidence>
<evidence type="ECO:0000256" key="1">
    <source>
        <dbReference type="ARBA" id="ARBA00004651"/>
    </source>
</evidence>
<dbReference type="AlphaFoldDB" id="A0A2Z3YT19"/>
<evidence type="ECO:0000256" key="2">
    <source>
        <dbReference type="ARBA" id="ARBA00022448"/>
    </source>
</evidence>
<dbReference type="KEGG" id="cpre:Csp1_27060"/>
<dbReference type="PANTHER" id="PTHR28259">
    <property type="entry name" value="FLUORIDE EXPORT PROTEIN 1-RELATED"/>
    <property type="match status" value="1"/>
</dbReference>
<evidence type="ECO:0000313" key="15">
    <source>
        <dbReference type="Proteomes" id="UP000247696"/>
    </source>
</evidence>
<keyword evidence="8 13" id="KW-0472">Membrane</keyword>
<keyword evidence="4 13" id="KW-0812">Transmembrane</keyword>
<dbReference type="EMBL" id="CP024988">
    <property type="protein sequence ID" value="AWT27449.1"/>
    <property type="molecule type" value="Genomic_DNA"/>
</dbReference>
<sequence length="133" mass="13530">MTPILFCALSLAGGVGASCRFVIDGVVKDHVVTRFPGSAGRLPWATFLINASGSLLMGLLTGFVSTGILAPEWQQLAGVGFLGGYTTFSTASVETVDLLRHGRKMAGLVYAAGTLSVTVLAAAVGLWAGSAAV</sequence>
<keyword evidence="15" id="KW-1185">Reference proteome</keyword>
<feature type="transmembrane region" description="Helical" evidence="13">
    <location>
        <begin position="108"/>
        <end position="128"/>
    </location>
</feature>
<name>A0A2Z3YT19_9CORY</name>
<comment type="activity regulation">
    <text evidence="13">Na(+) is not transported, but it plays an essential structural role and its presence is essential for fluoride channel function.</text>
</comment>
<evidence type="ECO:0000256" key="6">
    <source>
        <dbReference type="ARBA" id="ARBA00022989"/>
    </source>
</evidence>
<feature type="transmembrane region" description="Helical" evidence="13">
    <location>
        <begin position="44"/>
        <end position="64"/>
    </location>
</feature>
<organism evidence="14 15">
    <name type="scientific">Corynebacterium provencense</name>
    <dbReference type="NCBI Taxonomy" id="1737425"/>
    <lineage>
        <taxon>Bacteria</taxon>
        <taxon>Bacillati</taxon>
        <taxon>Actinomycetota</taxon>
        <taxon>Actinomycetes</taxon>
        <taxon>Mycobacteriales</taxon>
        <taxon>Corynebacteriaceae</taxon>
        <taxon>Corynebacterium</taxon>
    </lineage>
</organism>
<evidence type="ECO:0000256" key="10">
    <source>
        <dbReference type="ARBA" id="ARBA00035120"/>
    </source>
</evidence>
<comment type="similarity">
    <text evidence="10 13">Belongs to the fluoride channel Fluc/FEX (TC 1.A.43) family.</text>
</comment>
<keyword evidence="13" id="KW-0915">Sodium</keyword>
<evidence type="ECO:0000256" key="11">
    <source>
        <dbReference type="ARBA" id="ARBA00035585"/>
    </source>
</evidence>
<keyword evidence="6 13" id="KW-1133">Transmembrane helix</keyword>
<protein>
    <recommendedName>
        <fullName evidence="13">Fluoride-specific ion channel FluC</fullName>
    </recommendedName>
</protein>
<dbReference type="HAMAP" id="MF_00454">
    <property type="entry name" value="FluC"/>
    <property type="match status" value="1"/>
</dbReference>
<dbReference type="GO" id="GO:0140114">
    <property type="term" value="P:cellular detoxification of fluoride"/>
    <property type="evidence" value="ECO:0007669"/>
    <property type="project" value="UniProtKB-UniRule"/>
</dbReference>
<evidence type="ECO:0000256" key="4">
    <source>
        <dbReference type="ARBA" id="ARBA00022692"/>
    </source>
</evidence>
<comment type="catalytic activity">
    <reaction evidence="11">
        <text>fluoride(in) = fluoride(out)</text>
        <dbReference type="Rhea" id="RHEA:76159"/>
        <dbReference type="ChEBI" id="CHEBI:17051"/>
    </reaction>
    <physiologicalReaction direction="left-to-right" evidence="11">
        <dbReference type="Rhea" id="RHEA:76160"/>
    </physiologicalReaction>
</comment>
<dbReference type="Proteomes" id="UP000247696">
    <property type="component" value="Chromosome"/>
</dbReference>
<dbReference type="OrthoDB" id="5148600at2"/>
<evidence type="ECO:0000256" key="5">
    <source>
        <dbReference type="ARBA" id="ARBA00022723"/>
    </source>
</evidence>
<feature type="binding site" evidence="13">
    <location>
        <position position="83"/>
    </location>
    <ligand>
        <name>Na(+)</name>
        <dbReference type="ChEBI" id="CHEBI:29101"/>
        <note>structural</note>
    </ligand>
</feature>
<dbReference type="InterPro" id="IPR003691">
    <property type="entry name" value="FluC"/>
</dbReference>
<dbReference type="PANTHER" id="PTHR28259:SF16">
    <property type="entry name" value="FLUORIDE-SPECIFIC ION CHANNEL FLUC 2"/>
    <property type="match status" value="1"/>
</dbReference>
<comment type="subcellular location">
    <subcellularLocation>
        <location evidence="1 13">Cell membrane</location>
        <topology evidence="1 13">Multi-pass membrane protein</topology>
    </subcellularLocation>
</comment>
<evidence type="ECO:0000256" key="8">
    <source>
        <dbReference type="ARBA" id="ARBA00023136"/>
    </source>
</evidence>
<keyword evidence="7 13" id="KW-0406">Ion transport</keyword>
<evidence type="ECO:0000256" key="3">
    <source>
        <dbReference type="ARBA" id="ARBA00022475"/>
    </source>
</evidence>
<evidence type="ECO:0000313" key="14">
    <source>
        <dbReference type="EMBL" id="AWT27449.1"/>
    </source>
</evidence>
<keyword evidence="2 13" id="KW-0813">Transport</keyword>
<proteinExistence type="inferred from homology"/>
<dbReference type="STRING" id="1737425.GCA_900049755_01728"/>
<evidence type="ECO:0000256" key="9">
    <source>
        <dbReference type="ARBA" id="ARBA00023303"/>
    </source>
</evidence>
<comment type="function">
    <text evidence="12 13">Fluoride-specific ion channel. Important for reducing fluoride concentration in the cell, thus reducing its toxicity.</text>
</comment>
<dbReference type="GO" id="GO:0046872">
    <property type="term" value="F:metal ion binding"/>
    <property type="evidence" value="ECO:0007669"/>
    <property type="project" value="UniProtKB-KW"/>
</dbReference>
<feature type="binding site" evidence="13">
    <location>
        <position position="86"/>
    </location>
    <ligand>
        <name>Na(+)</name>
        <dbReference type="ChEBI" id="CHEBI:29101"/>
        <note>structural</note>
    </ligand>
</feature>